<accession>F7PNX0</accession>
<evidence type="ECO:0000256" key="1">
    <source>
        <dbReference type="SAM" id="Phobius"/>
    </source>
</evidence>
<feature type="transmembrane region" description="Helical" evidence="1">
    <location>
        <begin position="50"/>
        <end position="67"/>
    </location>
</feature>
<feature type="transmembrane region" description="Helical" evidence="1">
    <location>
        <begin position="160"/>
        <end position="178"/>
    </location>
</feature>
<protein>
    <submittedName>
        <fullName evidence="4">PAP2 family protein</fullName>
        <ecNumber evidence="4">3.1.3.27</ecNumber>
    </submittedName>
    <submittedName>
        <fullName evidence="3">Phosphoesterase PA-phosphatase related protein</fullName>
    </submittedName>
</protein>
<keyword evidence="1" id="KW-0472">Membrane</keyword>
<dbReference type="eggNOG" id="arCOG03058">
    <property type="taxonomic scope" value="Archaea"/>
</dbReference>
<gene>
    <name evidence="4" type="ORF">HLRTI_002672</name>
    <name evidence="3" type="ORF">HTIA_1509</name>
</gene>
<dbReference type="AlphaFoldDB" id="F7PNX0"/>
<dbReference type="KEGG" id="hti:HTIA_1509"/>
<dbReference type="InterPro" id="IPR000326">
    <property type="entry name" value="PAP2/HPO"/>
</dbReference>
<dbReference type="InterPro" id="IPR036938">
    <property type="entry name" value="PAP2/HPO_sf"/>
</dbReference>
<feature type="transmembrane region" description="Helical" evidence="1">
    <location>
        <begin position="185"/>
        <end position="208"/>
    </location>
</feature>
<feature type="transmembrane region" description="Helical" evidence="1">
    <location>
        <begin position="7"/>
        <end position="35"/>
    </location>
</feature>
<keyword evidence="1" id="KW-1133">Transmembrane helix</keyword>
<reference evidence="4 5" key="1">
    <citation type="journal article" date="2011" name="J. Bacteriol.">
        <title>Genome sequence of Halorhabdus tiamatea, the first archaeon isolated from a deep-sea anoxic brine lake.</title>
        <authorList>
            <person name="Antunes A."/>
            <person name="Alam I."/>
            <person name="Bajic V.B."/>
            <person name="Stingl U."/>
        </authorList>
    </citation>
    <scope>NUCLEOTIDE SEQUENCE [LARGE SCALE GENOMIC DNA]</scope>
    <source>
        <strain evidence="4 5">SARL4B</strain>
    </source>
</reference>
<organism evidence="4 5">
    <name type="scientific">Halorhabdus tiamatea SARL4B</name>
    <dbReference type="NCBI Taxonomy" id="1033806"/>
    <lineage>
        <taxon>Archaea</taxon>
        <taxon>Methanobacteriati</taxon>
        <taxon>Methanobacteriota</taxon>
        <taxon>Stenosarchaea group</taxon>
        <taxon>Halobacteria</taxon>
        <taxon>Halobacteriales</taxon>
        <taxon>Haloarculaceae</taxon>
        <taxon>Halorhabdus</taxon>
    </lineage>
</organism>
<feature type="domain" description="Phosphatidic acid phosphatase type 2/haloperoxidase" evidence="2">
    <location>
        <begin position="55"/>
        <end position="175"/>
    </location>
</feature>
<dbReference type="Gene3D" id="1.20.144.10">
    <property type="entry name" value="Phosphatidic acid phosphatase type 2/haloperoxidase"/>
    <property type="match status" value="1"/>
</dbReference>
<dbReference type="Proteomes" id="UP000015381">
    <property type="component" value="Chromosome I"/>
</dbReference>
<feature type="transmembrane region" description="Helical" evidence="1">
    <location>
        <begin position="228"/>
        <end position="250"/>
    </location>
</feature>
<evidence type="ECO:0000313" key="6">
    <source>
        <dbReference type="Proteomes" id="UP000015381"/>
    </source>
</evidence>
<dbReference type="RefSeq" id="WP_008527756.1">
    <property type="nucleotide sequence ID" value="NC_021921.1"/>
</dbReference>
<keyword evidence="1" id="KW-0812">Transmembrane</keyword>
<evidence type="ECO:0000259" key="2">
    <source>
        <dbReference type="SMART" id="SM00014"/>
    </source>
</evidence>
<feature type="transmembrane region" description="Helical" evidence="1">
    <location>
        <begin position="257"/>
        <end position="277"/>
    </location>
</feature>
<feature type="transmembrane region" description="Helical" evidence="1">
    <location>
        <begin position="135"/>
        <end position="154"/>
    </location>
</feature>
<proteinExistence type="predicted"/>
<reference evidence="4 5" key="2">
    <citation type="journal article" date="2013" name="PLoS ONE">
        <title>INDIGO - INtegrated Data Warehouse of MIcrobial GenOmes with Examples from the Red Sea Extremophiles.</title>
        <authorList>
            <person name="Alam I."/>
            <person name="Antunes A."/>
            <person name="Kamau A.A."/>
            <person name="Ba Alawi W."/>
            <person name="Kalkatawi M."/>
            <person name="Stingl U."/>
            <person name="Bajic V.B."/>
        </authorList>
    </citation>
    <scope>NUCLEOTIDE SEQUENCE [LARGE SCALE GENOMIC DNA]</scope>
    <source>
        <strain evidence="4 5">SARL4B</strain>
    </source>
</reference>
<name>F7PNX0_9EURY</name>
<dbReference type="STRING" id="1033806.HTIA_1509"/>
<dbReference type="EC" id="3.1.3.27" evidence="4"/>
<dbReference type="EMBL" id="AFNT02000035">
    <property type="protein sequence ID" value="ERJ05367.1"/>
    <property type="molecule type" value="Genomic_DNA"/>
</dbReference>
<dbReference type="Pfam" id="PF01569">
    <property type="entry name" value="PAP2"/>
    <property type="match status" value="1"/>
</dbReference>
<evidence type="ECO:0000313" key="4">
    <source>
        <dbReference type="EMBL" id="ERJ05367.1"/>
    </source>
</evidence>
<dbReference type="SMART" id="SM00014">
    <property type="entry name" value="acidPPc"/>
    <property type="match status" value="1"/>
</dbReference>
<reference evidence="3 6" key="3">
    <citation type="journal article" date="2014" name="Environ. Microbiol.">
        <title>Halorhabdus tiamatea: proteogenomics and glycosidase activity measurements identify the first cultivated euryarchaeon from a deep-sea anoxic brine lake as potential polysaccharide degrader.</title>
        <authorList>
            <person name="Werner J."/>
            <person name="Ferrer M."/>
            <person name="Michel G."/>
            <person name="Mann A.J."/>
            <person name="Huang S."/>
            <person name="Juarez S."/>
            <person name="Ciordia S."/>
            <person name="Albar J.P."/>
            <person name="Alcaide M."/>
            <person name="La Cono V."/>
            <person name="Yakimov M.M."/>
            <person name="Antunes A."/>
            <person name="Taborda M."/>
            <person name="Da Costa M.S."/>
            <person name="Amann R.I."/>
            <person name="Gloeckner F.O."/>
            <person name="Golyshina O.V."/>
            <person name="Golyshin P.N."/>
            <person name="Teeling H."/>
        </authorList>
    </citation>
    <scope>NUCLEOTIDE SEQUENCE [LARGE SCALE GENOMIC DNA]</scope>
    <source>
        <strain evidence="6">SARL4B</strain>
        <strain evidence="3">Type strain: SARL4B</strain>
    </source>
</reference>
<dbReference type="GO" id="GO:0008962">
    <property type="term" value="F:phosphatidylglycerophosphatase activity"/>
    <property type="evidence" value="ECO:0007669"/>
    <property type="project" value="UniProtKB-EC"/>
</dbReference>
<dbReference type="OrthoDB" id="10182at2157"/>
<dbReference type="EMBL" id="HF571520">
    <property type="protein sequence ID" value="CCQ33636.1"/>
    <property type="molecule type" value="Genomic_DNA"/>
</dbReference>
<dbReference type="HOGENOM" id="CLU_061498_0_0_2"/>
<dbReference type="SUPFAM" id="SSF48317">
    <property type="entry name" value="Acid phosphatase/Vanadium-dependent haloperoxidase"/>
    <property type="match status" value="1"/>
</dbReference>
<dbReference type="GeneID" id="23799938"/>
<evidence type="ECO:0000313" key="3">
    <source>
        <dbReference type="EMBL" id="CCQ33636.1"/>
    </source>
</evidence>
<sequence length="280" mass="27949">MSALEGAVWFGVSLVTLLGDPLVIGGLGFVVYWFGDVTRGIGGQFDPDRSALAFAAVVGALALSTALKTGFGIARLPGAADLPGLASMPDVVVPVYTWIVGPGGHAFPSGHATAATVGWLGLAWAVRGENRNRGLALASGLVVAIAVSRVALGVHRPQEVLAGIGVGLAYLVVTVGLLGRPRRAFALAGVIGVTGPIAVGLTRDSLLVAGVALGTAMGWELTRERDGLAVTGPAVATLLGAVVVVVATVGRSGAIESAVALVGMAGGAAIVAGQRWIEKI</sequence>
<keyword evidence="6" id="KW-1185">Reference proteome</keyword>
<dbReference type="Proteomes" id="UP000003861">
    <property type="component" value="Unassembled WGS sequence"/>
</dbReference>
<keyword evidence="4" id="KW-0378">Hydrolase</keyword>
<evidence type="ECO:0000313" key="5">
    <source>
        <dbReference type="Proteomes" id="UP000003861"/>
    </source>
</evidence>